<protein>
    <recommendedName>
        <fullName evidence="3">Methanobactin biosynthesis cassette protein MbnB</fullName>
    </recommendedName>
</protein>
<dbReference type="InterPro" id="IPR007801">
    <property type="entry name" value="MbnB/TglH/ChrH"/>
</dbReference>
<reference evidence="1 2" key="1">
    <citation type="submission" date="2020-08" db="EMBL/GenBank/DDBJ databases">
        <title>Genomic Encyclopedia of Type Strains, Phase IV (KMG-IV): sequencing the most valuable type-strain genomes for metagenomic binning, comparative biology and taxonomic classification.</title>
        <authorList>
            <person name="Goeker M."/>
        </authorList>
    </citation>
    <scope>NUCLEOTIDE SEQUENCE [LARGE SCALE GENOMIC DNA]</scope>
    <source>
        <strain evidence="1 2">DSM 27165</strain>
    </source>
</reference>
<dbReference type="SUPFAM" id="SSF51658">
    <property type="entry name" value="Xylose isomerase-like"/>
    <property type="match status" value="1"/>
</dbReference>
<dbReference type="NCBIfam" id="TIGR04159">
    <property type="entry name" value="methbact_MbnB"/>
    <property type="match status" value="1"/>
</dbReference>
<dbReference type="Proteomes" id="UP000575898">
    <property type="component" value="Unassembled WGS sequence"/>
</dbReference>
<dbReference type="RefSeq" id="WP_184038135.1">
    <property type="nucleotide sequence ID" value="NZ_JACHHY010000010.1"/>
</dbReference>
<evidence type="ECO:0000313" key="1">
    <source>
        <dbReference type="EMBL" id="MBB5018603.1"/>
    </source>
</evidence>
<dbReference type="EMBL" id="JACHHY010000010">
    <property type="protein sequence ID" value="MBB5018603.1"/>
    <property type="molecule type" value="Genomic_DNA"/>
</dbReference>
<evidence type="ECO:0000313" key="2">
    <source>
        <dbReference type="Proteomes" id="UP000575898"/>
    </source>
</evidence>
<dbReference type="InterPro" id="IPR026431">
    <property type="entry name" value="Methbact_MbnB"/>
</dbReference>
<dbReference type="Pfam" id="PF05114">
    <property type="entry name" value="MbnB_TglH_ChrH"/>
    <property type="match status" value="1"/>
</dbReference>
<name>A0A840MQY2_9PROT</name>
<dbReference type="InterPro" id="IPR036237">
    <property type="entry name" value="Xyl_isomerase-like_sf"/>
</dbReference>
<dbReference type="Gene3D" id="3.20.20.150">
    <property type="entry name" value="Divalent-metal-dependent TIM barrel enzymes"/>
    <property type="match status" value="1"/>
</dbReference>
<gene>
    <name evidence="1" type="ORF">HNQ59_001894</name>
</gene>
<accession>A0A840MQY2</accession>
<sequence>MQIGFNFTLGETTPMVQQLAREGAIDYVELLIDNFLHVPVAEMAAAFDVPVGFHIMFSRFIEVDDATLDTFAAQLKPFIDTLQPLYVSDHIAYFTHQGRALFHLGEIDYQADFERVRERILKWQALLGCQMHVENYPSIVDGSDDAPMFFERLMADTGCGTLFDLSNAVCAWRNGGPSLHAWREVMKQARHFHVSSYNTAFADDRVTVDSHDGLMAADTLAGLRAYRDLMDKPGATLTYERDENIHYDSVLEDLLKLREIYAEVPTCASLP</sequence>
<dbReference type="AlphaFoldDB" id="A0A840MQY2"/>
<evidence type="ECO:0008006" key="3">
    <source>
        <dbReference type="Google" id="ProtNLM"/>
    </source>
</evidence>
<keyword evidence="2" id="KW-1185">Reference proteome</keyword>
<organism evidence="1 2">
    <name type="scientific">Chitinivorax tropicus</name>
    <dbReference type="NCBI Taxonomy" id="714531"/>
    <lineage>
        <taxon>Bacteria</taxon>
        <taxon>Pseudomonadati</taxon>
        <taxon>Pseudomonadota</taxon>
        <taxon>Betaproteobacteria</taxon>
        <taxon>Chitinivorax</taxon>
    </lineage>
</organism>
<comment type="caution">
    <text evidence="1">The sequence shown here is derived from an EMBL/GenBank/DDBJ whole genome shotgun (WGS) entry which is preliminary data.</text>
</comment>
<proteinExistence type="predicted"/>